<evidence type="ECO:0000259" key="2">
    <source>
        <dbReference type="PROSITE" id="PS50858"/>
    </source>
</evidence>
<dbReference type="SUPFAM" id="SSF140383">
    <property type="entry name" value="BSD domain-like"/>
    <property type="match status" value="1"/>
</dbReference>
<dbReference type="InterPro" id="IPR005607">
    <property type="entry name" value="BSD_dom"/>
</dbReference>
<reference evidence="3 4" key="1">
    <citation type="journal article" date="2013" name="Genome Biol.">
        <title>Genome of Acanthamoeba castellanii highlights extensive lateral gene transfer and early evolution of tyrosine kinase signaling.</title>
        <authorList>
            <person name="Clarke M."/>
            <person name="Lohan A.J."/>
            <person name="Liu B."/>
            <person name="Lagkouvardos I."/>
            <person name="Roy S."/>
            <person name="Zafar N."/>
            <person name="Bertelli C."/>
            <person name="Schilde C."/>
            <person name="Kianianmomeni A."/>
            <person name="Burglin T.R."/>
            <person name="Frech C."/>
            <person name="Turcotte B."/>
            <person name="Kopec K.O."/>
            <person name="Synnott J.M."/>
            <person name="Choo C."/>
            <person name="Paponov I."/>
            <person name="Finkler A."/>
            <person name="Soon Heng Tan C."/>
            <person name="Hutchins A.P."/>
            <person name="Weinmeier T."/>
            <person name="Rattei T."/>
            <person name="Chu J.S."/>
            <person name="Gimenez G."/>
            <person name="Irimia M."/>
            <person name="Rigden D.J."/>
            <person name="Fitzpatrick D.A."/>
            <person name="Lorenzo-Morales J."/>
            <person name="Bateman A."/>
            <person name="Chiu C.H."/>
            <person name="Tang P."/>
            <person name="Hegemann P."/>
            <person name="Fromm H."/>
            <person name="Raoult D."/>
            <person name="Greub G."/>
            <person name="Miranda-Saavedra D."/>
            <person name="Chen N."/>
            <person name="Nash P."/>
            <person name="Ginger M.L."/>
            <person name="Horn M."/>
            <person name="Schaap P."/>
            <person name="Caler L."/>
            <person name="Loftus B."/>
        </authorList>
    </citation>
    <scope>NUCLEOTIDE SEQUENCE [LARGE SCALE GENOMIC DNA]</scope>
    <source>
        <strain evidence="3 4">Neff</strain>
    </source>
</reference>
<dbReference type="STRING" id="1257118.L8HH76"/>
<dbReference type="InterPro" id="IPR051494">
    <property type="entry name" value="BSD_domain-containing"/>
</dbReference>
<feature type="region of interest" description="Disordered" evidence="1">
    <location>
        <begin position="199"/>
        <end position="255"/>
    </location>
</feature>
<dbReference type="RefSeq" id="XP_004353566.1">
    <property type="nucleotide sequence ID" value="XM_004353514.1"/>
</dbReference>
<protein>
    <submittedName>
        <fullName evidence="3">BSD domain containing protein</fullName>
    </submittedName>
</protein>
<gene>
    <name evidence="3" type="ORF">ACA1_144290</name>
</gene>
<dbReference type="GO" id="GO:0038203">
    <property type="term" value="P:TORC2 signaling"/>
    <property type="evidence" value="ECO:0007669"/>
    <property type="project" value="TreeGrafter"/>
</dbReference>
<dbReference type="GO" id="GO:0005794">
    <property type="term" value="C:Golgi apparatus"/>
    <property type="evidence" value="ECO:0007669"/>
    <property type="project" value="TreeGrafter"/>
</dbReference>
<dbReference type="PANTHER" id="PTHR16019">
    <property type="entry name" value="SYNAPSE-ASSOCIATED PROTEIN"/>
    <property type="match status" value="1"/>
</dbReference>
<dbReference type="Pfam" id="PF03909">
    <property type="entry name" value="BSD"/>
    <property type="match status" value="1"/>
</dbReference>
<dbReference type="AlphaFoldDB" id="L8HH76"/>
<sequence>MSSLDGVAATLQQALLLDEPSAPPVLPPWDDNKRNFTEGLPEGQEFEFRMEDHLHVAEAAVAADPQLRSIRFHLVPQYVGEIEFWRNYFWRIRLIRQAHGLPALFPLRPPTPPPPTSPSSSSTAAEEGNKNGASSTTASGSPGQPSDDYDDSDDEAAFLAELEAMEKEHTSSLVVAASPVLPAALPLLATPTASATAVMPPETGDAIRNNSDDGGSCSSGVVAAEGVPTPVAGAGVDASEEYSIEAGDDDDEEWEKELELELRAELGGLDSP</sequence>
<dbReference type="Proteomes" id="UP000011083">
    <property type="component" value="Unassembled WGS sequence"/>
</dbReference>
<dbReference type="PROSITE" id="PS50858">
    <property type="entry name" value="BSD"/>
    <property type="match status" value="1"/>
</dbReference>
<dbReference type="OrthoDB" id="20711at2759"/>
<name>L8HH76_ACACF</name>
<feature type="compositionally biased region" description="Low complexity" evidence="1">
    <location>
        <begin position="212"/>
        <end position="227"/>
    </location>
</feature>
<dbReference type="InterPro" id="IPR035925">
    <property type="entry name" value="BSD_dom_sf"/>
</dbReference>
<dbReference type="Gene3D" id="1.10.3970.10">
    <property type="entry name" value="BSD domain"/>
    <property type="match status" value="1"/>
</dbReference>
<dbReference type="VEuPathDB" id="AmoebaDB:ACA1_144290"/>
<evidence type="ECO:0000256" key="1">
    <source>
        <dbReference type="SAM" id="MobiDB-lite"/>
    </source>
</evidence>
<evidence type="ECO:0000313" key="3">
    <source>
        <dbReference type="EMBL" id="ELR24038.1"/>
    </source>
</evidence>
<dbReference type="EMBL" id="KB007840">
    <property type="protein sequence ID" value="ELR24038.1"/>
    <property type="molecule type" value="Genomic_DNA"/>
</dbReference>
<evidence type="ECO:0000313" key="4">
    <source>
        <dbReference type="Proteomes" id="UP000011083"/>
    </source>
</evidence>
<feature type="compositionally biased region" description="Acidic residues" evidence="1">
    <location>
        <begin position="238"/>
        <end position="255"/>
    </location>
</feature>
<proteinExistence type="predicted"/>
<dbReference type="GeneID" id="14925038"/>
<feature type="compositionally biased region" description="Pro residues" evidence="1">
    <location>
        <begin position="107"/>
        <end position="117"/>
    </location>
</feature>
<accession>L8HH76</accession>
<dbReference type="KEGG" id="acan:ACA1_144290"/>
<dbReference type="SMART" id="SM00751">
    <property type="entry name" value="BSD"/>
    <property type="match status" value="1"/>
</dbReference>
<feature type="compositionally biased region" description="Low complexity" evidence="1">
    <location>
        <begin position="133"/>
        <end position="146"/>
    </location>
</feature>
<feature type="domain" description="BSD" evidence="2">
    <location>
        <begin position="44"/>
        <end position="96"/>
    </location>
</feature>
<organism evidence="3 4">
    <name type="scientific">Acanthamoeba castellanii (strain ATCC 30010 / Neff)</name>
    <dbReference type="NCBI Taxonomy" id="1257118"/>
    <lineage>
        <taxon>Eukaryota</taxon>
        <taxon>Amoebozoa</taxon>
        <taxon>Discosea</taxon>
        <taxon>Longamoebia</taxon>
        <taxon>Centramoebida</taxon>
        <taxon>Acanthamoebidae</taxon>
        <taxon>Acanthamoeba</taxon>
    </lineage>
</organism>
<keyword evidence="4" id="KW-1185">Reference proteome</keyword>
<feature type="region of interest" description="Disordered" evidence="1">
    <location>
        <begin position="105"/>
        <end position="152"/>
    </location>
</feature>
<dbReference type="GO" id="GO:0005634">
    <property type="term" value="C:nucleus"/>
    <property type="evidence" value="ECO:0007669"/>
    <property type="project" value="TreeGrafter"/>
</dbReference>
<dbReference type="PANTHER" id="PTHR16019:SF6">
    <property type="entry name" value="SYNAPSE-ASSOCIATED PROTEIN 1"/>
    <property type="match status" value="1"/>
</dbReference>